<dbReference type="RefSeq" id="WP_046217697.1">
    <property type="nucleotide sequence ID" value="NZ_CP011974.1"/>
</dbReference>
<dbReference type="AlphaFoldDB" id="A0A0H4KHF3"/>
<dbReference type="PATRIC" id="fig|135735.6.peg.3545"/>
<dbReference type="KEGG" id="beo:BEH_16670"/>
<reference evidence="2" key="2">
    <citation type="submission" date="2015-06" db="EMBL/GenBank/DDBJ databases">
        <title>Genome Sequence of Bacillus endophyticus and Analysis of its Companion Mechanism in the Ketogulonigenium vulgare-Bacillus strain Consortium.</title>
        <authorList>
            <person name="Jia N."/>
            <person name="Du J."/>
            <person name="Ding M.-Z."/>
            <person name="Gao F."/>
            <person name="Yuan Y.-J."/>
        </authorList>
    </citation>
    <scope>NUCLEOTIDE SEQUENCE [LARGE SCALE GENOMIC DNA]</scope>
    <source>
        <strain evidence="2">Hbe603</strain>
    </source>
</reference>
<reference evidence="1 2" key="1">
    <citation type="journal article" date="2015" name="PLoS ONE">
        <title>Genome Sequence of Bacillus endophyticus and Analysis of Its Companion Mechanism in the Ketogulonigenium vulgare-Bacillus Strain Consortium.</title>
        <authorList>
            <person name="Jia N."/>
            <person name="Du J."/>
            <person name="Ding M.Z."/>
            <person name="Gao F."/>
            <person name="Yuan Y.J."/>
        </authorList>
    </citation>
    <scope>NUCLEOTIDE SEQUENCE [LARGE SCALE GENOMIC DNA]</scope>
    <source>
        <strain evidence="1 2">Hbe603</strain>
    </source>
</reference>
<dbReference type="InterPro" id="IPR029068">
    <property type="entry name" value="Glyas_Bleomycin-R_OHBP_Dase"/>
</dbReference>
<organism evidence="1 2">
    <name type="scientific">Priestia filamentosa</name>
    <dbReference type="NCBI Taxonomy" id="1402861"/>
    <lineage>
        <taxon>Bacteria</taxon>
        <taxon>Bacillati</taxon>
        <taxon>Bacillota</taxon>
        <taxon>Bacilli</taxon>
        <taxon>Bacillales</taxon>
        <taxon>Bacillaceae</taxon>
        <taxon>Priestia</taxon>
    </lineage>
</organism>
<dbReference type="SUPFAM" id="SSF54593">
    <property type="entry name" value="Glyoxalase/Bleomycin resistance protein/Dihydroxybiphenyl dioxygenase"/>
    <property type="match status" value="1"/>
</dbReference>
<dbReference type="Gene3D" id="3.10.180.10">
    <property type="entry name" value="2,3-Dihydroxybiphenyl 1,2-Dioxygenase, domain 1"/>
    <property type="match status" value="1"/>
</dbReference>
<gene>
    <name evidence="1" type="ORF">BEH_16670</name>
</gene>
<evidence type="ECO:0000313" key="1">
    <source>
        <dbReference type="EMBL" id="AKO93562.1"/>
    </source>
</evidence>
<evidence type="ECO:0000313" key="2">
    <source>
        <dbReference type="Proteomes" id="UP000036202"/>
    </source>
</evidence>
<dbReference type="OrthoDB" id="2380125at2"/>
<name>A0A0H4KHF3_9BACI</name>
<sequence>MITHYSDVQLHTLSIQGVKQIYKERLHFPILYESSTFIRFQISSYTTLSFKEEYIPVSPAHVAFQVPYSLFYESASFLRESRLLLLEQENGEYIDDENGRRNLYFRDGDGHLLEIIAHESVNETVLKPVGDLPIMYVREVGFPVSSVPVFREWLKNKLTMKTERDQDIFNFVISGTAHAIVVSKTRPWIPIALKALPPRMVVTFGTPDLSFIKELEEKVENAKWNSHLPCFSKEEYAFQVHFTPDFHKDVPAQLNLPF</sequence>
<protein>
    <submittedName>
        <fullName evidence="1">Glyoxalase</fullName>
    </submittedName>
</protein>
<dbReference type="Proteomes" id="UP000036202">
    <property type="component" value="Chromosome"/>
</dbReference>
<proteinExistence type="predicted"/>
<keyword evidence="2" id="KW-1185">Reference proteome</keyword>
<accession>A0A0H4KHF3</accession>
<dbReference type="EMBL" id="CP011974">
    <property type="protein sequence ID" value="AKO93562.1"/>
    <property type="molecule type" value="Genomic_DNA"/>
</dbReference>